<sequence>MAGSTLQLPGRNHYEQLEAEYGQAARRADHFEQYAAGLQHQLLQVEKKAFAASEELQRALQDRDRQQSEVHRLQNFLQNVESQRVDLVRERDLLQQQLAEAAHRSDQQNQLLRDSVAEVAKLNAYIDTLEEAAELKAAKASSDCVISLVLAMTSAEARRNYEPAIKAFLSPLEQRFIMRHEILNPASRQPCKFIIWAVVAAGRLPDELPEFEEFRRASGEARLRSV</sequence>
<dbReference type="Proteomes" id="UP001438707">
    <property type="component" value="Unassembled WGS sequence"/>
</dbReference>
<keyword evidence="1" id="KW-0175">Coiled coil</keyword>
<gene>
    <name evidence="2" type="ORF">WJX74_000583</name>
</gene>
<accession>A0AAW1QM85</accession>
<organism evidence="2 3">
    <name type="scientific">Apatococcus lobatus</name>
    <dbReference type="NCBI Taxonomy" id="904363"/>
    <lineage>
        <taxon>Eukaryota</taxon>
        <taxon>Viridiplantae</taxon>
        <taxon>Chlorophyta</taxon>
        <taxon>core chlorophytes</taxon>
        <taxon>Trebouxiophyceae</taxon>
        <taxon>Chlorellales</taxon>
        <taxon>Chlorellaceae</taxon>
        <taxon>Apatococcus</taxon>
    </lineage>
</organism>
<evidence type="ECO:0000256" key="1">
    <source>
        <dbReference type="SAM" id="Coils"/>
    </source>
</evidence>
<protein>
    <submittedName>
        <fullName evidence="2">Uncharacterized protein</fullName>
    </submittedName>
</protein>
<keyword evidence="3" id="KW-1185">Reference proteome</keyword>
<feature type="coiled-coil region" evidence="1">
    <location>
        <begin position="63"/>
        <end position="104"/>
    </location>
</feature>
<evidence type="ECO:0000313" key="2">
    <source>
        <dbReference type="EMBL" id="KAK9822517.1"/>
    </source>
</evidence>
<proteinExistence type="predicted"/>
<name>A0AAW1QM85_9CHLO</name>
<dbReference type="AlphaFoldDB" id="A0AAW1QM85"/>
<dbReference type="EMBL" id="JALJOS010000031">
    <property type="protein sequence ID" value="KAK9822517.1"/>
    <property type="molecule type" value="Genomic_DNA"/>
</dbReference>
<evidence type="ECO:0000313" key="3">
    <source>
        <dbReference type="Proteomes" id="UP001438707"/>
    </source>
</evidence>
<comment type="caution">
    <text evidence="2">The sequence shown here is derived from an EMBL/GenBank/DDBJ whole genome shotgun (WGS) entry which is preliminary data.</text>
</comment>
<reference evidence="2 3" key="1">
    <citation type="journal article" date="2024" name="Nat. Commun.">
        <title>Phylogenomics reveals the evolutionary origins of lichenization in chlorophyte algae.</title>
        <authorList>
            <person name="Puginier C."/>
            <person name="Libourel C."/>
            <person name="Otte J."/>
            <person name="Skaloud P."/>
            <person name="Haon M."/>
            <person name="Grisel S."/>
            <person name="Petersen M."/>
            <person name="Berrin J.G."/>
            <person name="Delaux P.M."/>
            <person name="Dal Grande F."/>
            <person name="Keller J."/>
        </authorList>
    </citation>
    <scope>NUCLEOTIDE SEQUENCE [LARGE SCALE GENOMIC DNA]</scope>
    <source>
        <strain evidence="2 3">SAG 2145</strain>
    </source>
</reference>